<dbReference type="GO" id="GO:0016787">
    <property type="term" value="F:hydrolase activity"/>
    <property type="evidence" value="ECO:0007669"/>
    <property type="project" value="UniProtKB-KW"/>
</dbReference>
<sequence>MKLFVRLTCVLFFLVHSAELFAQRNEQGSTGEHTATHGTETFLEDHFAAPPAEARARTWWHWLNGNISREGIRADLEAMKRVGIQEAQIFNVDLGLPFGGVEYLSEAWTALLQFAASEAARLDLELSFHNSAGWSSSGGPWIDAEHAMQTLVHSEITVQGDQQFSAPLPMPETRMDFYRDVAVLAFPKPEGDVTIKGLDYKMLGDRIRNHVLPETKDIAKAAIIDRNEIIDLRAHFTDAGVLDWNVPPGEWIVLRLGHTPTGTMNRPAVRGGQGLECDKMSKKAVERHWEGGVQPIIDALSDYIGRTVKSCLIDSYEVGATNWTSGFEAEFKRLRGYDCLTYLPTLAGYYVGSGEVSERFLWDFRRTIGDLIAENYYARFSELCHQYGLTFSVEPYWGPFDNMQVGATGDIVMCEFWTGGYPFFDSPKFVSSIAHLKGNSIVGAESFTGIGGWDEHPAVLKTIGDKAWAQGITRFIFHSYVHQPWNVAPGLALSYHGTEFNRLNTWWEQGKAYMDYIGRSQFLLQRGKAVADVLVFTGESSPNDALLMPEVKQMGFDYDLLGVNNLYDLRVENGNIVTPAGGSYRVLVLPEQEWMRPETVQKLAELSGRGAKIIGPKPLKSPSLSGYPACDKRVRSIADKLWATRAVQDISIVDFLNGHGGPPDFTVEGEDNDGLTFIHRKTEAAHIYFVANDKRQSKSVSCRFRVTNKTPEIWDAQTGEIMQPAVWNENPDGTTTVPVVLESEQAIFVVFRSVVEDDHITRLSAVAQPAAAEKLPQLEILSAEYGTFLQEGLVDVTDKVADAVVDNELNIRATRHFCDCDPAMGYTKEFRIEYTIGDSLYRLSEMERDSVNIDPGGKGELVIRKAVFGKFLPETRGVPGQFPVHDVSSAIGRKLASGAFDIAVDDRLLEGREAEGRSPELRITYSTAGEVRKVVVPAGGVLKLSDEKPFHKTVRKGKEDILLTPYPLQLTYERGNGISNELIVGSVPNPLALPDSWELSYSQIAQDTHHQTLQRLTSWSTAQDSILRYFSGTASYSTSFEAPPNVVSPDYSLELDLGSVQVIAEVILNGQEVGVLWKPPFRIKLDGYLQSGKNSLAVNVTNLWPNRLIGDARLPADYTMNKNMIEEWPGWLTTPAARPGRRTTLASYLHYHEDSELKPSGLLGPVKVNIYRRVVLD</sequence>
<evidence type="ECO:0000313" key="5">
    <source>
        <dbReference type="Proteomes" id="UP000576209"/>
    </source>
</evidence>
<evidence type="ECO:0000256" key="1">
    <source>
        <dbReference type="ARBA" id="ARBA00022729"/>
    </source>
</evidence>
<dbReference type="NCBIfam" id="NF045579">
    <property type="entry name" value="rhamnoside_JR"/>
    <property type="match status" value="1"/>
</dbReference>
<evidence type="ECO:0008006" key="6">
    <source>
        <dbReference type="Google" id="ProtNLM"/>
    </source>
</evidence>
<organism evidence="4 5">
    <name type="scientific">Neolewinella aquimaris</name>
    <dbReference type="NCBI Taxonomy" id="1835722"/>
    <lineage>
        <taxon>Bacteria</taxon>
        <taxon>Pseudomonadati</taxon>
        <taxon>Bacteroidota</taxon>
        <taxon>Saprospiria</taxon>
        <taxon>Saprospirales</taxon>
        <taxon>Lewinellaceae</taxon>
        <taxon>Neolewinella</taxon>
    </lineage>
</organism>
<dbReference type="PANTHER" id="PTHR43817">
    <property type="entry name" value="GLYCOSYL HYDROLASE"/>
    <property type="match status" value="1"/>
</dbReference>
<evidence type="ECO:0000256" key="3">
    <source>
        <dbReference type="SAM" id="SignalP"/>
    </source>
</evidence>
<dbReference type="RefSeq" id="WP_183495500.1">
    <property type="nucleotide sequence ID" value="NZ_JACIFF010000004.1"/>
</dbReference>
<gene>
    <name evidence="4" type="ORF">GGR28_001867</name>
</gene>
<dbReference type="InterPro" id="IPR008979">
    <property type="entry name" value="Galactose-bd-like_sf"/>
</dbReference>
<dbReference type="Gene3D" id="2.60.120.260">
    <property type="entry name" value="Galactose-binding domain-like"/>
    <property type="match status" value="1"/>
</dbReference>
<feature type="chain" id="PRO_5032812494" description="Glycosyl hydrolases family 2, sugar binding domain" evidence="3">
    <location>
        <begin position="23"/>
        <end position="1177"/>
    </location>
</feature>
<accession>A0A840E7L3</accession>
<keyword evidence="2" id="KW-0378">Hydrolase</keyword>
<dbReference type="Proteomes" id="UP000576209">
    <property type="component" value="Unassembled WGS sequence"/>
</dbReference>
<evidence type="ECO:0000313" key="4">
    <source>
        <dbReference type="EMBL" id="MBB4079247.1"/>
    </source>
</evidence>
<dbReference type="AlphaFoldDB" id="A0A840E7L3"/>
<dbReference type="SUPFAM" id="SSF49785">
    <property type="entry name" value="Galactose-binding domain-like"/>
    <property type="match status" value="1"/>
</dbReference>
<feature type="signal peptide" evidence="3">
    <location>
        <begin position="1"/>
        <end position="22"/>
    </location>
</feature>
<dbReference type="EMBL" id="JACIFF010000004">
    <property type="protein sequence ID" value="MBB4079247.1"/>
    <property type="molecule type" value="Genomic_DNA"/>
</dbReference>
<keyword evidence="1 3" id="KW-0732">Signal</keyword>
<protein>
    <recommendedName>
        <fullName evidence="6">Glycosyl hydrolases family 2, sugar binding domain</fullName>
    </recommendedName>
</protein>
<name>A0A840E7L3_9BACT</name>
<reference evidence="4 5" key="1">
    <citation type="submission" date="2020-08" db="EMBL/GenBank/DDBJ databases">
        <title>Genomic Encyclopedia of Type Strains, Phase IV (KMG-IV): sequencing the most valuable type-strain genomes for metagenomic binning, comparative biology and taxonomic classification.</title>
        <authorList>
            <person name="Goeker M."/>
        </authorList>
    </citation>
    <scope>NUCLEOTIDE SEQUENCE [LARGE SCALE GENOMIC DNA]</scope>
    <source>
        <strain evidence="4 5">DSM 105137</strain>
    </source>
</reference>
<dbReference type="Pfam" id="PF17132">
    <property type="entry name" value="Glyco_hydro_106"/>
    <property type="match status" value="1"/>
</dbReference>
<evidence type="ECO:0000256" key="2">
    <source>
        <dbReference type="ARBA" id="ARBA00022801"/>
    </source>
</evidence>
<comment type="caution">
    <text evidence="4">The sequence shown here is derived from an EMBL/GenBank/DDBJ whole genome shotgun (WGS) entry which is preliminary data.</text>
</comment>
<dbReference type="PANTHER" id="PTHR43817:SF1">
    <property type="entry name" value="HYDROLASE, FAMILY 43, PUTATIVE (AFU_ORTHOLOGUE AFUA_3G01660)-RELATED"/>
    <property type="match status" value="1"/>
</dbReference>
<proteinExistence type="predicted"/>
<keyword evidence="5" id="KW-1185">Reference proteome</keyword>